<feature type="transmembrane region" description="Helical" evidence="20">
    <location>
        <begin position="7"/>
        <end position="24"/>
    </location>
</feature>
<organism evidence="21 22">
    <name type="scientific">Zongyangia hominis</name>
    <dbReference type="NCBI Taxonomy" id="2763677"/>
    <lineage>
        <taxon>Bacteria</taxon>
        <taxon>Bacillati</taxon>
        <taxon>Bacillota</taxon>
        <taxon>Clostridia</taxon>
        <taxon>Eubacteriales</taxon>
        <taxon>Oscillospiraceae</taxon>
        <taxon>Zongyangia</taxon>
    </lineage>
</organism>
<dbReference type="EC" id="2.7.8.5" evidence="6 18"/>
<evidence type="ECO:0000256" key="16">
    <source>
        <dbReference type="ARBA" id="ARBA00023264"/>
    </source>
</evidence>
<dbReference type="PIRSF" id="PIRSF000847">
    <property type="entry name" value="Phos_ph_gly_syn"/>
    <property type="match status" value="1"/>
</dbReference>
<evidence type="ECO:0000313" key="22">
    <source>
        <dbReference type="Proteomes" id="UP000660861"/>
    </source>
</evidence>
<keyword evidence="22" id="KW-1185">Reference proteome</keyword>
<evidence type="ECO:0000256" key="9">
    <source>
        <dbReference type="ARBA" id="ARBA00022516"/>
    </source>
</evidence>
<evidence type="ECO:0000256" key="11">
    <source>
        <dbReference type="ARBA" id="ARBA00022692"/>
    </source>
</evidence>
<dbReference type="EMBL" id="JACRTC010000005">
    <property type="protein sequence ID" value="MBC8570896.1"/>
    <property type="molecule type" value="Genomic_DNA"/>
</dbReference>
<comment type="subcellular location">
    <subcellularLocation>
        <location evidence="2">Cell membrane</location>
        <topology evidence="2">Multi-pass membrane protein</topology>
    </subcellularLocation>
</comment>
<keyword evidence="9" id="KW-0444">Lipid biosynthesis</keyword>
<dbReference type="InterPro" id="IPR048254">
    <property type="entry name" value="CDP_ALCOHOL_P_TRANSF_CS"/>
</dbReference>
<dbReference type="GO" id="GO:0008444">
    <property type="term" value="F:CDP-diacylglycerol-glycerol-3-phosphate 3-phosphatidyltransferase activity"/>
    <property type="evidence" value="ECO:0007669"/>
    <property type="project" value="UniProtKB-UniRule"/>
</dbReference>
<evidence type="ECO:0000256" key="20">
    <source>
        <dbReference type="SAM" id="Phobius"/>
    </source>
</evidence>
<dbReference type="Gene3D" id="1.20.120.1760">
    <property type="match status" value="1"/>
</dbReference>
<gene>
    <name evidence="21" type="primary">pgsA</name>
    <name evidence="21" type="ORF">H8709_08660</name>
</gene>
<comment type="pathway">
    <text evidence="3">Phospholipid metabolism; phosphatidylglycerol biosynthesis; phosphatidylglycerol from CDP-diacylglycerol: step 1/2.</text>
</comment>
<evidence type="ECO:0000256" key="2">
    <source>
        <dbReference type="ARBA" id="ARBA00004651"/>
    </source>
</evidence>
<dbReference type="InterPro" id="IPR000462">
    <property type="entry name" value="CDP-OH_P_trans"/>
</dbReference>
<evidence type="ECO:0000256" key="19">
    <source>
        <dbReference type="RuleBase" id="RU003750"/>
    </source>
</evidence>
<evidence type="ECO:0000256" key="7">
    <source>
        <dbReference type="ARBA" id="ARBA00014944"/>
    </source>
</evidence>
<feature type="transmembrane region" description="Helical" evidence="20">
    <location>
        <begin position="72"/>
        <end position="97"/>
    </location>
</feature>
<keyword evidence="11 20" id="KW-0812">Transmembrane</keyword>
<evidence type="ECO:0000256" key="14">
    <source>
        <dbReference type="ARBA" id="ARBA00023136"/>
    </source>
</evidence>
<keyword evidence="15" id="KW-0594">Phospholipid biosynthesis</keyword>
<keyword evidence="13" id="KW-0443">Lipid metabolism</keyword>
<dbReference type="GO" id="GO:0046474">
    <property type="term" value="P:glycerophospholipid biosynthetic process"/>
    <property type="evidence" value="ECO:0007669"/>
    <property type="project" value="TreeGrafter"/>
</dbReference>
<comment type="caution">
    <text evidence="21">The sequence shown here is derived from an EMBL/GenBank/DDBJ whole genome shotgun (WGS) entry which is preliminary data.</text>
</comment>
<keyword evidence="10 19" id="KW-0808">Transferase</keyword>
<evidence type="ECO:0000256" key="17">
    <source>
        <dbReference type="ARBA" id="ARBA00048586"/>
    </source>
</evidence>
<feature type="transmembrane region" description="Helical" evidence="20">
    <location>
        <begin position="160"/>
        <end position="178"/>
    </location>
</feature>
<dbReference type="PANTHER" id="PTHR14269:SF62">
    <property type="entry name" value="CDP-DIACYLGLYCEROL--GLYCEROL-3-PHOSPHATE 3-PHOSPHATIDYLTRANSFERASE 1, CHLOROPLASTIC"/>
    <property type="match status" value="1"/>
</dbReference>
<keyword evidence="8" id="KW-1003">Cell membrane</keyword>
<comment type="function">
    <text evidence="1">This protein catalyzes the committed step to the synthesis of the acidic phospholipids.</text>
</comment>
<proteinExistence type="inferred from homology"/>
<dbReference type="FunFam" id="1.20.120.1760:FF:000004">
    <property type="entry name" value="CDP-diacylglycerol--glycerol-3-phosphate 3-phosphatidyltransferase"/>
    <property type="match status" value="1"/>
</dbReference>
<evidence type="ECO:0000256" key="15">
    <source>
        <dbReference type="ARBA" id="ARBA00023209"/>
    </source>
</evidence>
<dbReference type="InterPro" id="IPR043130">
    <property type="entry name" value="CDP-OH_PTrfase_TM_dom"/>
</dbReference>
<dbReference type="RefSeq" id="WP_262397988.1">
    <property type="nucleotide sequence ID" value="NZ_JACRTC010000005.1"/>
</dbReference>
<keyword evidence="14 20" id="KW-0472">Membrane</keyword>
<dbReference type="Proteomes" id="UP000660861">
    <property type="component" value="Unassembled WGS sequence"/>
</dbReference>
<evidence type="ECO:0000256" key="13">
    <source>
        <dbReference type="ARBA" id="ARBA00023098"/>
    </source>
</evidence>
<dbReference type="GO" id="GO:0005886">
    <property type="term" value="C:plasma membrane"/>
    <property type="evidence" value="ECO:0007669"/>
    <property type="project" value="UniProtKB-SubCell"/>
</dbReference>
<accession>A0A926EFH8</accession>
<sequence>MNLPNKLTVLRVLMIPVFLVFLLLDAIPHNYLWALIVFILASLTDMLDGKIARKHGLVTDFGKFMDPLADKLLVNAALICFIEKGLVMAVLVFIIIAREFLVTSLRLIAAGKGTVIAADIWGKVKTVCQIIAVCLIMLLQELLYAGVLPQNFPVGAVNAVSMWIVVVFTVLSGFNYLWKNRSCIASAK</sequence>
<dbReference type="InterPro" id="IPR004570">
    <property type="entry name" value="Phosphatidylglycerol_P_synth"/>
</dbReference>
<dbReference type="AlphaFoldDB" id="A0A926EFH8"/>
<dbReference type="Pfam" id="PF01066">
    <property type="entry name" value="CDP-OH_P_transf"/>
    <property type="match status" value="1"/>
</dbReference>
<evidence type="ECO:0000256" key="4">
    <source>
        <dbReference type="ARBA" id="ARBA00005189"/>
    </source>
</evidence>
<dbReference type="NCBIfam" id="TIGR00560">
    <property type="entry name" value="pgsA"/>
    <property type="match status" value="1"/>
</dbReference>
<keyword evidence="12 20" id="KW-1133">Transmembrane helix</keyword>
<name>A0A926EFH8_9FIRM</name>
<evidence type="ECO:0000256" key="1">
    <source>
        <dbReference type="ARBA" id="ARBA00003973"/>
    </source>
</evidence>
<dbReference type="InterPro" id="IPR050324">
    <property type="entry name" value="CDP-alcohol_PTase-I"/>
</dbReference>
<evidence type="ECO:0000313" key="21">
    <source>
        <dbReference type="EMBL" id="MBC8570896.1"/>
    </source>
</evidence>
<comment type="pathway">
    <text evidence="4">Lipid metabolism.</text>
</comment>
<feature type="transmembrane region" description="Helical" evidence="20">
    <location>
        <begin position="128"/>
        <end position="148"/>
    </location>
</feature>
<comment type="similarity">
    <text evidence="5 19">Belongs to the CDP-alcohol phosphatidyltransferase class-I family.</text>
</comment>
<comment type="catalytic activity">
    <reaction evidence="17">
        <text>a CDP-1,2-diacyl-sn-glycerol + sn-glycerol 3-phosphate = a 1,2-diacyl-sn-glycero-3-phospho-(1'-sn-glycero-3'-phosphate) + CMP + H(+)</text>
        <dbReference type="Rhea" id="RHEA:12593"/>
        <dbReference type="ChEBI" id="CHEBI:15378"/>
        <dbReference type="ChEBI" id="CHEBI:57597"/>
        <dbReference type="ChEBI" id="CHEBI:58332"/>
        <dbReference type="ChEBI" id="CHEBI:60110"/>
        <dbReference type="ChEBI" id="CHEBI:60377"/>
        <dbReference type="EC" id="2.7.8.5"/>
    </reaction>
</comment>
<protein>
    <recommendedName>
        <fullName evidence="7 18">CDP-diacylglycerol--glycerol-3-phosphate 3-phosphatidyltransferase</fullName>
        <ecNumber evidence="6 18">2.7.8.5</ecNumber>
    </recommendedName>
</protein>
<evidence type="ECO:0000256" key="5">
    <source>
        <dbReference type="ARBA" id="ARBA00010441"/>
    </source>
</evidence>
<evidence type="ECO:0000256" key="10">
    <source>
        <dbReference type="ARBA" id="ARBA00022679"/>
    </source>
</evidence>
<evidence type="ECO:0000256" key="6">
    <source>
        <dbReference type="ARBA" id="ARBA00013170"/>
    </source>
</evidence>
<evidence type="ECO:0000256" key="3">
    <source>
        <dbReference type="ARBA" id="ARBA00005042"/>
    </source>
</evidence>
<keyword evidence="16" id="KW-1208">Phospholipid metabolism</keyword>
<reference evidence="21" key="1">
    <citation type="submission" date="2020-08" db="EMBL/GenBank/DDBJ databases">
        <title>Genome public.</title>
        <authorList>
            <person name="Liu C."/>
            <person name="Sun Q."/>
        </authorList>
    </citation>
    <scope>NUCLEOTIDE SEQUENCE</scope>
    <source>
        <strain evidence="21">NSJ-54</strain>
    </source>
</reference>
<dbReference type="PROSITE" id="PS00379">
    <property type="entry name" value="CDP_ALCOHOL_P_TRANSF"/>
    <property type="match status" value="1"/>
</dbReference>
<evidence type="ECO:0000256" key="18">
    <source>
        <dbReference type="NCBIfam" id="TIGR00560"/>
    </source>
</evidence>
<evidence type="ECO:0000256" key="12">
    <source>
        <dbReference type="ARBA" id="ARBA00022989"/>
    </source>
</evidence>
<evidence type="ECO:0000256" key="8">
    <source>
        <dbReference type="ARBA" id="ARBA00022475"/>
    </source>
</evidence>
<dbReference type="PANTHER" id="PTHR14269">
    <property type="entry name" value="CDP-DIACYLGLYCEROL--GLYCEROL-3-PHOSPHATE 3-PHOSPHATIDYLTRANSFERASE-RELATED"/>
    <property type="match status" value="1"/>
</dbReference>